<keyword evidence="1" id="KW-0805">Transcription regulation</keyword>
<dbReference type="GO" id="GO:0016987">
    <property type="term" value="F:sigma factor activity"/>
    <property type="evidence" value="ECO:0007669"/>
    <property type="project" value="UniProtKB-KW"/>
</dbReference>
<dbReference type="GO" id="GO:0006352">
    <property type="term" value="P:DNA-templated transcription initiation"/>
    <property type="evidence" value="ECO:0007669"/>
    <property type="project" value="InterPro"/>
</dbReference>
<evidence type="ECO:0000256" key="1">
    <source>
        <dbReference type="ARBA" id="ARBA00023015"/>
    </source>
</evidence>
<feature type="domain" description="RNA polymerase sigma-70 region 2" evidence="5">
    <location>
        <begin position="84"/>
        <end position="143"/>
    </location>
</feature>
<dbReference type="RefSeq" id="WP_008275217.1">
    <property type="nucleotide sequence ID" value="NZ_AAXW01000012.1"/>
</dbReference>
<protein>
    <recommendedName>
        <fullName evidence="9">RNA polymerase sigma-70 region 4 domain-containing protein</fullName>
    </recommendedName>
</protein>
<dbReference type="AlphaFoldDB" id="A3IP99"/>
<keyword evidence="4" id="KW-0804">Transcription</keyword>
<evidence type="ECO:0000256" key="4">
    <source>
        <dbReference type="ARBA" id="ARBA00023163"/>
    </source>
</evidence>
<name>A3IP99_9CHRO</name>
<accession>A3IP99</accession>
<dbReference type="InterPro" id="IPR007627">
    <property type="entry name" value="RNA_pol_sigma70_r2"/>
</dbReference>
<dbReference type="NCBIfam" id="TIGR02937">
    <property type="entry name" value="sigma70-ECF"/>
    <property type="match status" value="1"/>
</dbReference>
<sequence length="397" mass="46541">MQKRATILEIFSTFLQFESDWISHWIVDAKLQRSMQQSLSQSLQSEYSNHFWAFYWHKVWKTQKSPLASAHLCAYLQEASYWTAKKMAMNFSSNLSVMDLFQIALLKIEKIFDKFNPQQGTNLEQYASLVFRSIIKDELRRRREVDLCTNWALLHKLSQTKLVESLDFQGLKPEAIADYVLAWKCFKTLYAPSEGQTTRKMTEPDGTMWSEICQFYNKQSLKKSLEPDILKKRLETCAKAARAYLYPKFVSVDAPKPGQEEKTLLDSLSADVQYSVESEIIAQEEEESRQQERKKINAVLLRALIKFDVQSQRLLQMYYGQGLTQQEIAQQLEIKQYTVSRRLASHRKTLIVTLAKWTQNTLHYSLDADVLNKINIILEEWLKVHYRHPDLNAREVE</sequence>
<dbReference type="Pfam" id="PF04542">
    <property type="entry name" value="Sigma70_r2"/>
    <property type="match status" value="1"/>
</dbReference>
<dbReference type="InterPro" id="IPR013325">
    <property type="entry name" value="RNA_pol_sigma_r2"/>
</dbReference>
<dbReference type="Gene3D" id="1.10.1740.10">
    <property type="match status" value="1"/>
</dbReference>
<comment type="caution">
    <text evidence="7">The sequence shown here is derived from an EMBL/GenBank/DDBJ whole genome shotgun (WGS) entry which is preliminary data.</text>
</comment>
<dbReference type="GO" id="GO:0003677">
    <property type="term" value="F:DNA binding"/>
    <property type="evidence" value="ECO:0007669"/>
    <property type="project" value="UniProtKB-KW"/>
</dbReference>
<dbReference type="InterPro" id="IPR013324">
    <property type="entry name" value="RNA_pol_sigma_r3/r4-like"/>
</dbReference>
<feature type="domain" description="RNA polymerase sigma-70 region 4" evidence="6">
    <location>
        <begin position="311"/>
        <end position="343"/>
    </location>
</feature>
<keyword evidence="3" id="KW-0238">DNA-binding</keyword>
<dbReference type="Proteomes" id="UP000003781">
    <property type="component" value="Unassembled WGS sequence"/>
</dbReference>
<dbReference type="SUPFAM" id="SSF88659">
    <property type="entry name" value="Sigma3 and sigma4 domains of RNA polymerase sigma factors"/>
    <property type="match status" value="1"/>
</dbReference>
<evidence type="ECO:0000313" key="7">
    <source>
        <dbReference type="EMBL" id="EAZ91664.1"/>
    </source>
</evidence>
<reference evidence="7 8" key="1">
    <citation type="submission" date="2007-03" db="EMBL/GenBank/DDBJ databases">
        <authorList>
            <person name="Stal L."/>
            <person name="Ferriera S."/>
            <person name="Johnson J."/>
            <person name="Kravitz S."/>
            <person name="Beeson K."/>
            <person name="Sutton G."/>
            <person name="Rogers Y.-H."/>
            <person name="Friedman R."/>
            <person name="Frazier M."/>
            <person name="Venter J.C."/>
        </authorList>
    </citation>
    <scope>NUCLEOTIDE SEQUENCE [LARGE SCALE GENOMIC DNA]</scope>
    <source>
        <strain evidence="7 8">CCY0110</strain>
    </source>
</reference>
<evidence type="ECO:0000256" key="3">
    <source>
        <dbReference type="ARBA" id="ARBA00023125"/>
    </source>
</evidence>
<evidence type="ECO:0000256" key="2">
    <source>
        <dbReference type="ARBA" id="ARBA00023082"/>
    </source>
</evidence>
<dbReference type="EMBL" id="AAXW01000012">
    <property type="protein sequence ID" value="EAZ91664.1"/>
    <property type="molecule type" value="Genomic_DNA"/>
</dbReference>
<dbReference type="Pfam" id="PF04545">
    <property type="entry name" value="Sigma70_r4"/>
    <property type="match status" value="1"/>
</dbReference>
<dbReference type="OrthoDB" id="527295at2"/>
<proteinExistence type="predicted"/>
<dbReference type="eggNOG" id="COG1191">
    <property type="taxonomic scope" value="Bacteria"/>
</dbReference>
<evidence type="ECO:0000259" key="5">
    <source>
        <dbReference type="Pfam" id="PF04542"/>
    </source>
</evidence>
<keyword evidence="8" id="KW-1185">Reference proteome</keyword>
<dbReference type="PANTHER" id="PTHR30385:SF7">
    <property type="entry name" value="RNA POLYMERASE SIGMA FACTOR FLIA"/>
    <property type="match status" value="1"/>
</dbReference>
<evidence type="ECO:0008006" key="9">
    <source>
        <dbReference type="Google" id="ProtNLM"/>
    </source>
</evidence>
<evidence type="ECO:0000259" key="6">
    <source>
        <dbReference type="Pfam" id="PF04545"/>
    </source>
</evidence>
<keyword evidence="2" id="KW-0731">Sigma factor</keyword>
<dbReference type="InterPro" id="IPR014284">
    <property type="entry name" value="RNA_pol_sigma-70_dom"/>
</dbReference>
<dbReference type="PANTHER" id="PTHR30385">
    <property type="entry name" value="SIGMA FACTOR F FLAGELLAR"/>
    <property type="match status" value="1"/>
</dbReference>
<organism evidence="7 8">
    <name type="scientific">Crocosphaera chwakensis CCY0110</name>
    <dbReference type="NCBI Taxonomy" id="391612"/>
    <lineage>
        <taxon>Bacteria</taxon>
        <taxon>Bacillati</taxon>
        <taxon>Cyanobacteriota</taxon>
        <taxon>Cyanophyceae</taxon>
        <taxon>Oscillatoriophycideae</taxon>
        <taxon>Chroococcales</taxon>
        <taxon>Aphanothecaceae</taxon>
        <taxon>Crocosphaera</taxon>
        <taxon>Crocosphaera chwakensis</taxon>
    </lineage>
</organism>
<dbReference type="InterPro" id="IPR007630">
    <property type="entry name" value="RNA_pol_sigma70_r4"/>
</dbReference>
<gene>
    <name evidence="7" type="ORF">CY0110_26073</name>
</gene>
<dbReference type="Gene3D" id="1.10.10.60">
    <property type="entry name" value="Homeodomain-like"/>
    <property type="match status" value="1"/>
</dbReference>
<dbReference type="SUPFAM" id="SSF88946">
    <property type="entry name" value="Sigma2 domain of RNA polymerase sigma factors"/>
    <property type="match status" value="1"/>
</dbReference>
<evidence type="ECO:0000313" key="8">
    <source>
        <dbReference type="Proteomes" id="UP000003781"/>
    </source>
</evidence>